<sequence length="160" mass="18335">MQFLIDDRSLDRTFRATLVTDHALSRQILSTNYCAPLFHTAAEFEPCLELYFSCTTTTTNALLTYRKARQVNVGDEWCSIPVNPFEPTFNTLDEGSYWKNIFEGRRWAACCMLLHSAGEGLIMNLLKATPYRIEYLFYQPEMCSLSIASLRGRRPGRAAE</sequence>
<protein>
    <submittedName>
        <fullName evidence="1">Uncharacterized protein</fullName>
    </submittedName>
</protein>
<proteinExistence type="predicted"/>
<organism evidence="1 2">
    <name type="scientific">Eumeta variegata</name>
    <name type="common">Bagworm moth</name>
    <name type="synonym">Eumeta japonica</name>
    <dbReference type="NCBI Taxonomy" id="151549"/>
    <lineage>
        <taxon>Eukaryota</taxon>
        <taxon>Metazoa</taxon>
        <taxon>Ecdysozoa</taxon>
        <taxon>Arthropoda</taxon>
        <taxon>Hexapoda</taxon>
        <taxon>Insecta</taxon>
        <taxon>Pterygota</taxon>
        <taxon>Neoptera</taxon>
        <taxon>Endopterygota</taxon>
        <taxon>Lepidoptera</taxon>
        <taxon>Glossata</taxon>
        <taxon>Ditrysia</taxon>
        <taxon>Tineoidea</taxon>
        <taxon>Psychidae</taxon>
        <taxon>Oiketicinae</taxon>
        <taxon>Eumeta</taxon>
    </lineage>
</organism>
<name>A0A4C1ZHF3_EUMVA</name>
<accession>A0A4C1ZHF3</accession>
<dbReference type="AlphaFoldDB" id="A0A4C1ZHF3"/>
<evidence type="ECO:0000313" key="2">
    <source>
        <dbReference type="Proteomes" id="UP000299102"/>
    </source>
</evidence>
<reference evidence="1 2" key="1">
    <citation type="journal article" date="2019" name="Commun. Biol.">
        <title>The bagworm genome reveals a unique fibroin gene that provides high tensile strength.</title>
        <authorList>
            <person name="Kono N."/>
            <person name="Nakamura H."/>
            <person name="Ohtoshi R."/>
            <person name="Tomita M."/>
            <person name="Numata K."/>
            <person name="Arakawa K."/>
        </authorList>
    </citation>
    <scope>NUCLEOTIDE SEQUENCE [LARGE SCALE GENOMIC DNA]</scope>
</reference>
<dbReference type="EMBL" id="BGZK01001845">
    <property type="protein sequence ID" value="GBP87228.1"/>
    <property type="molecule type" value="Genomic_DNA"/>
</dbReference>
<evidence type="ECO:0000313" key="1">
    <source>
        <dbReference type="EMBL" id="GBP87228.1"/>
    </source>
</evidence>
<keyword evidence="2" id="KW-1185">Reference proteome</keyword>
<comment type="caution">
    <text evidence="1">The sequence shown here is derived from an EMBL/GenBank/DDBJ whole genome shotgun (WGS) entry which is preliminary data.</text>
</comment>
<gene>
    <name evidence="1" type="ORF">EVAR_59124_1</name>
</gene>
<dbReference type="Proteomes" id="UP000299102">
    <property type="component" value="Unassembled WGS sequence"/>
</dbReference>